<comment type="caution">
    <text evidence="2">The sequence shown here is derived from an EMBL/GenBank/DDBJ whole genome shotgun (WGS) entry which is preliminary data.</text>
</comment>
<keyword evidence="1" id="KW-0812">Transmembrane</keyword>
<dbReference type="RefSeq" id="WP_126548861.1">
    <property type="nucleotide sequence ID" value="NZ_BIFS01000001.1"/>
</dbReference>
<keyword evidence="1" id="KW-0472">Membrane</keyword>
<dbReference type="Proteomes" id="UP000287188">
    <property type="component" value="Unassembled WGS sequence"/>
</dbReference>
<reference evidence="3" key="1">
    <citation type="submission" date="2018-12" db="EMBL/GenBank/DDBJ databases">
        <title>Tengunoibacter tsumagoiensis gen. nov., sp. nov., Dictyobacter kobayashii sp. nov., D. alpinus sp. nov., and D. joshuensis sp. nov. and description of Dictyobacteraceae fam. nov. within the order Ktedonobacterales isolated from Tengu-no-mugimeshi.</title>
        <authorList>
            <person name="Wang C.M."/>
            <person name="Zheng Y."/>
            <person name="Sakai Y."/>
            <person name="Toyoda A."/>
            <person name="Minakuchi Y."/>
            <person name="Abe K."/>
            <person name="Yokota A."/>
            <person name="Yabe S."/>
        </authorList>
    </citation>
    <scope>NUCLEOTIDE SEQUENCE [LARGE SCALE GENOMIC DNA]</scope>
    <source>
        <strain evidence="3">Uno11</strain>
    </source>
</reference>
<dbReference type="AlphaFoldDB" id="A0A402ADE2"/>
<feature type="transmembrane region" description="Helical" evidence="1">
    <location>
        <begin position="56"/>
        <end position="73"/>
    </location>
</feature>
<feature type="transmembrane region" description="Helical" evidence="1">
    <location>
        <begin position="146"/>
        <end position="165"/>
    </location>
</feature>
<organism evidence="2 3">
    <name type="scientific">Dictyobacter kobayashii</name>
    <dbReference type="NCBI Taxonomy" id="2014872"/>
    <lineage>
        <taxon>Bacteria</taxon>
        <taxon>Bacillati</taxon>
        <taxon>Chloroflexota</taxon>
        <taxon>Ktedonobacteria</taxon>
        <taxon>Ktedonobacterales</taxon>
        <taxon>Dictyobacteraceae</taxon>
        <taxon>Dictyobacter</taxon>
    </lineage>
</organism>
<proteinExistence type="predicted"/>
<dbReference type="OrthoDB" id="160243at2"/>
<evidence type="ECO:0000313" key="2">
    <source>
        <dbReference type="EMBL" id="GCE17115.1"/>
    </source>
</evidence>
<accession>A0A402ADE2</accession>
<keyword evidence="1" id="KW-1133">Transmembrane helix</keyword>
<evidence type="ECO:0000256" key="1">
    <source>
        <dbReference type="SAM" id="Phobius"/>
    </source>
</evidence>
<dbReference type="EMBL" id="BIFS01000001">
    <property type="protein sequence ID" value="GCE17115.1"/>
    <property type="molecule type" value="Genomic_DNA"/>
</dbReference>
<evidence type="ECO:0000313" key="3">
    <source>
        <dbReference type="Proteomes" id="UP000287188"/>
    </source>
</evidence>
<keyword evidence="3" id="KW-1185">Reference proteome</keyword>
<feature type="transmembrane region" description="Helical" evidence="1">
    <location>
        <begin position="121"/>
        <end position="140"/>
    </location>
</feature>
<sequence>MSTEERRPDIAGNDLYRDMGREITARLQLQTQILFGFVTVSSGLIAASLAQPRFSYLDIGVGFIALFTAALSAHHEIITSTLRLHQKTLLENANPELFSTWLQLQSKNSTHKQHVNDWTQLFLYLVLGIASLSALSFPLSNIKWTFFWMSTGCFVLALICIIYGWKKCEKINQQPPQASGDYDATPIKAD</sequence>
<protein>
    <submittedName>
        <fullName evidence="2">Uncharacterized protein</fullName>
    </submittedName>
</protein>
<feature type="transmembrane region" description="Helical" evidence="1">
    <location>
        <begin position="33"/>
        <end position="50"/>
    </location>
</feature>
<gene>
    <name evidence="2" type="ORF">KDK_09150</name>
</gene>
<name>A0A402ADE2_9CHLR</name>